<name>A0A4P7B3U5_ACIHA</name>
<dbReference type="GO" id="GO:0005524">
    <property type="term" value="F:ATP binding"/>
    <property type="evidence" value="ECO:0007669"/>
    <property type="project" value="InterPro"/>
</dbReference>
<dbReference type="PANTHER" id="PTHR47396:SF1">
    <property type="entry name" value="ATP-DEPENDENT HELICASE IRC3-RELATED"/>
    <property type="match status" value="1"/>
</dbReference>
<dbReference type="SUPFAM" id="SSF52540">
    <property type="entry name" value="P-loop containing nucleoside triphosphate hydrolases"/>
    <property type="match status" value="1"/>
</dbReference>
<dbReference type="REBASE" id="306145">
    <property type="entry name" value="AhaTJR01ORF1045P"/>
</dbReference>
<proteinExistence type="predicted"/>
<dbReference type="GO" id="GO:0005829">
    <property type="term" value="C:cytosol"/>
    <property type="evidence" value="ECO:0007669"/>
    <property type="project" value="TreeGrafter"/>
</dbReference>
<dbReference type="GO" id="GO:0004519">
    <property type="term" value="F:endonuclease activity"/>
    <property type="evidence" value="ECO:0007669"/>
    <property type="project" value="UniProtKB-KW"/>
</dbReference>
<dbReference type="AlphaFoldDB" id="A0A4P7B3U5"/>
<accession>A0A4P7B3U5</accession>
<dbReference type="EMBL" id="CP038009">
    <property type="protein sequence ID" value="QBQ14960.1"/>
    <property type="molecule type" value="Genomic_DNA"/>
</dbReference>
<organism evidence="2 3">
    <name type="scientific">Acinetobacter haemolyticus</name>
    <dbReference type="NCBI Taxonomy" id="29430"/>
    <lineage>
        <taxon>Bacteria</taxon>
        <taxon>Pseudomonadati</taxon>
        <taxon>Pseudomonadota</taxon>
        <taxon>Gammaproteobacteria</taxon>
        <taxon>Moraxellales</taxon>
        <taxon>Moraxellaceae</taxon>
        <taxon>Acinetobacter</taxon>
    </lineage>
</organism>
<gene>
    <name evidence="2" type="ORF">AHTJR_01060</name>
</gene>
<dbReference type="CDD" id="cd18785">
    <property type="entry name" value="SF2_C"/>
    <property type="match status" value="1"/>
</dbReference>
<sequence length="895" mass="101713">MTAFIAKEYQNQVLESVQTYFQACHEFENASTAFYATTERLWGKGQTYNALNGFALDMPYFCLRVPTGGGKTWLASKSVTLVNKHFLRVSQSVVLWLVPSKTIREQTITALKNKQHPYSAALREAGEVTVMDIEEAKSITRSTLLTSTVVIVATRQAFQVEEEESRKVYQNNGALMHHFEHLTAEQKSELLTEGEGSDLIVPNSLANVLRLHRPFIIVDEAHNSRTELAFDMLARFKPSGIMELTATPDTVRTPTNVLHSVSAAELKAEQMIKLPIVLETESNWQQCLAYAIHKRESLEHIALEEQRQGFEYLRPIVLIQAEAKSKVRETLDIYAVLNELENNQNIPREQIALATGDEKELEEITAKYPKGILDKACKIKYVITQKALAEGWDCPFAYILVSMASVQSSTAVEQLLGRILRQPNASHRQSEQLNQSYAYVVSKSFSDTAETLRDSLVEGAGFDTKEAAEFVKAGTGEQARLDFGNSKIIVKPITIPLPEKPDLKSVTPTIKKKVEWNNKTNELTIITPLTKEETVELTKTVSQLESVQQIEKGAEVSRQSIEYFQTPAELGKEFKVPLLALSVQGELQLFDDPEVLEYPWNLTTVDAKILHDDISILNSAYASNDFGTLDIDETKGKVKVTFLPKLQRDLGLVYKPENWDEVKLATWLCKNILEESLTHEAKRNFVLAWLNDLLSKDDFDLARTNTQKYIIRQLIEKRINILRKEAVNDAYQNFLFGNDELHQITVSNEQEYQFNFHPNVYAPSRDDNGEYGYYAFNKHYYGRIGAFDSGEEFACACWLDQQAVKGNIEFWVRNLVRKEGCSFYLQKGNGRFYPDFICKLPNGKILVVEYKGADKWEAAKDDRQIGELWANLSEGQCKFIMIKDKRFDLIESLLS</sequence>
<dbReference type="InterPro" id="IPR050742">
    <property type="entry name" value="Helicase_Restrict-Modif_Enz"/>
</dbReference>
<evidence type="ECO:0000313" key="2">
    <source>
        <dbReference type="EMBL" id="QBQ14960.1"/>
    </source>
</evidence>
<evidence type="ECO:0000313" key="3">
    <source>
        <dbReference type="Proteomes" id="UP000294395"/>
    </source>
</evidence>
<dbReference type="Pfam" id="PF04851">
    <property type="entry name" value="ResIII"/>
    <property type="match status" value="1"/>
</dbReference>
<dbReference type="InterPro" id="IPR006935">
    <property type="entry name" value="Helicase/UvrB_N"/>
</dbReference>
<dbReference type="Gene3D" id="3.40.50.300">
    <property type="entry name" value="P-loop containing nucleotide triphosphate hydrolases"/>
    <property type="match status" value="2"/>
</dbReference>
<dbReference type="Proteomes" id="UP000294395">
    <property type="component" value="Chromosome"/>
</dbReference>
<dbReference type="GO" id="GO:0003677">
    <property type="term" value="F:DNA binding"/>
    <property type="evidence" value="ECO:0007669"/>
    <property type="project" value="InterPro"/>
</dbReference>
<dbReference type="InterPro" id="IPR027417">
    <property type="entry name" value="P-loop_NTPase"/>
</dbReference>
<dbReference type="RefSeq" id="WP_043041486.1">
    <property type="nucleotide sequence ID" value="NZ_CP038009.1"/>
</dbReference>
<keyword evidence="2" id="KW-0378">Hydrolase</keyword>
<reference evidence="2 3" key="1">
    <citation type="submission" date="2019-03" db="EMBL/GenBank/DDBJ databases">
        <title>Complete genome sequence of two outbreak-associated Acinetobacter haemolyticus strains.</title>
        <authorList>
            <person name="Bai L."/>
            <person name="Zhang S.-C."/>
            <person name="Deng Y."/>
            <person name="Song C.-C."/>
            <person name="Kang G.-B."/>
            <person name="Dong Y."/>
            <person name="Wang Y."/>
            <person name="Gao F."/>
            <person name="Huang H."/>
        </authorList>
    </citation>
    <scope>NUCLEOTIDE SEQUENCE [LARGE SCALE GENOMIC DNA]</scope>
    <source>
        <strain evidence="2 3">TJR01</strain>
    </source>
</reference>
<feature type="domain" description="Helicase/UvrB N-terminal" evidence="1">
    <location>
        <begin position="8"/>
        <end position="249"/>
    </location>
</feature>
<evidence type="ECO:0000259" key="1">
    <source>
        <dbReference type="Pfam" id="PF04851"/>
    </source>
</evidence>
<protein>
    <submittedName>
        <fullName evidence="2">Restriction endonuclease subunit R</fullName>
    </submittedName>
</protein>
<keyword evidence="2" id="KW-0540">Nuclease</keyword>
<keyword evidence="2" id="KW-0255">Endonuclease</keyword>
<dbReference type="PANTHER" id="PTHR47396">
    <property type="entry name" value="TYPE I RESTRICTION ENZYME ECOKI R PROTEIN"/>
    <property type="match status" value="1"/>
</dbReference>
<dbReference type="GO" id="GO:0016787">
    <property type="term" value="F:hydrolase activity"/>
    <property type="evidence" value="ECO:0007669"/>
    <property type="project" value="InterPro"/>
</dbReference>